<dbReference type="VEuPathDB" id="VectorBase:ISCI017209"/>
<keyword evidence="5" id="KW-1185">Reference proteome</keyword>
<evidence type="ECO:0000256" key="1">
    <source>
        <dbReference type="ARBA" id="ARBA00001917"/>
    </source>
</evidence>
<dbReference type="AlphaFoldDB" id="B7P821"/>
<dbReference type="InterPro" id="IPR013785">
    <property type="entry name" value="Aldolase_TIM"/>
</dbReference>
<dbReference type="STRING" id="6945.B7P821"/>
<reference evidence="4" key="2">
    <citation type="submission" date="2020-05" db="UniProtKB">
        <authorList>
            <consortium name="EnsemblMetazoa"/>
        </authorList>
    </citation>
    <scope>IDENTIFICATION</scope>
    <source>
        <strain evidence="4">wikel</strain>
    </source>
</reference>
<dbReference type="VEuPathDB" id="VectorBase:ISCW017209"/>
<keyword evidence="3" id="KW-0560">Oxidoreductase</keyword>
<comment type="cofactor">
    <cofactor evidence="1">
        <name>FMN</name>
        <dbReference type="ChEBI" id="CHEBI:58210"/>
    </cofactor>
</comment>
<name>B7P821_IXOSC</name>
<organism>
    <name type="scientific">Ixodes scapularis</name>
    <name type="common">Black-legged tick</name>
    <name type="synonym">Deer tick</name>
    <dbReference type="NCBI Taxonomy" id="6945"/>
    <lineage>
        <taxon>Eukaryota</taxon>
        <taxon>Metazoa</taxon>
        <taxon>Ecdysozoa</taxon>
        <taxon>Arthropoda</taxon>
        <taxon>Chelicerata</taxon>
        <taxon>Arachnida</taxon>
        <taxon>Acari</taxon>
        <taxon>Parasitiformes</taxon>
        <taxon>Ixodida</taxon>
        <taxon>Ixodoidea</taxon>
        <taxon>Ixodidae</taxon>
        <taxon>Ixodinae</taxon>
        <taxon>Ixodes</taxon>
    </lineage>
</organism>
<evidence type="ECO:0000313" key="4">
    <source>
        <dbReference type="EnsemblMetazoa" id="ISCW017209-PA"/>
    </source>
</evidence>
<dbReference type="InParanoid" id="B7P821"/>
<protein>
    <submittedName>
        <fullName evidence="3 4">(S)-2-hydroxy-acid oxidase, putative</fullName>
        <ecNumber evidence="3">1.1.3.15</ecNumber>
    </submittedName>
</protein>
<dbReference type="InterPro" id="IPR000262">
    <property type="entry name" value="FMN-dep_DH"/>
</dbReference>
<dbReference type="GO" id="GO:0003973">
    <property type="term" value="F:(S)-2-hydroxy-acid oxidase activity"/>
    <property type="evidence" value="ECO:0007669"/>
    <property type="project" value="UniProtKB-EC"/>
</dbReference>
<dbReference type="HOGENOM" id="CLU_2690571_0_0_1"/>
<dbReference type="PaxDb" id="6945-B7P821"/>
<evidence type="ECO:0000313" key="5">
    <source>
        <dbReference type="Proteomes" id="UP000001555"/>
    </source>
</evidence>
<feature type="domain" description="FMN-dependent dehydrogenase" evidence="2">
    <location>
        <begin position="20"/>
        <end position="57"/>
    </location>
</feature>
<proteinExistence type="predicted"/>
<dbReference type="EnsemblMetazoa" id="ISCW017209-RA">
    <property type="protein sequence ID" value="ISCW017209-PA"/>
    <property type="gene ID" value="ISCW017209"/>
</dbReference>
<evidence type="ECO:0000259" key="2">
    <source>
        <dbReference type="Pfam" id="PF01070"/>
    </source>
</evidence>
<sequence length="74" mass="7885">MANLVGTSMNHYADRRGGGYAGMIDASVTWDDVTWLKGISKLPVVAKGILTGERASLHHREKCMIAAGGGLSKR</sequence>
<evidence type="ECO:0000313" key="3">
    <source>
        <dbReference type="EMBL" id="EEC02743.1"/>
    </source>
</evidence>
<dbReference type="EC" id="1.1.3.15" evidence="3"/>
<dbReference type="Gene3D" id="3.20.20.70">
    <property type="entry name" value="Aldolase class I"/>
    <property type="match status" value="1"/>
</dbReference>
<dbReference type="Pfam" id="PF01070">
    <property type="entry name" value="FMN_dh"/>
    <property type="match status" value="1"/>
</dbReference>
<dbReference type="EMBL" id="ABJB010315050">
    <property type="status" value="NOT_ANNOTATED_CDS"/>
    <property type="molecule type" value="Genomic_DNA"/>
</dbReference>
<gene>
    <name evidence="3" type="ORF">IscW_ISCW017209</name>
</gene>
<reference evidence="3 5" key="1">
    <citation type="submission" date="2008-03" db="EMBL/GenBank/DDBJ databases">
        <title>Annotation of Ixodes scapularis.</title>
        <authorList>
            <consortium name="Ixodes scapularis Genome Project Consortium"/>
            <person name="Caler E."/>
            <person name="Hannick L.I."/>
            <person name="Bidwell S."/>
            <person name="Joardar V."/>
            <person name="Thiagarajan M."/>
            <person name="Amedeo P."/>
            <person name="Galinsky K.J."/>
            <person name="Schobel S."/>
            <person name="Inman J."/>
            <person name="Hostetler J."/>
            <person name="Miller J."/>
            <person name="Hammond M."/>
            <person name="Megy K."/>
            <person name="Lawson D."/>
            <person name="Kodira C."/>
            <person name="Sutton G."/>
            <person name="Meyer J."/>
            <person name="Hill C.A."/>
            <person name="Birren B."/>
            <person name="Nene V."/>
            <person name="Collins F."/>
            <person name="Alarcon-Chaidez F."/>
            <person name="Wikel S."/>
            <person name="Strausberg R."/>
        </authorList>
    </citation>
    <scope>NUCLEOTIDE SEQUENCE [LARGE SCALE GENOMIC DNA]</scope>
    <source>
        <strain evidence="5">Wikel</strain>
        <strain evidence="3">Wikel colony</strain>
    </source>
</reference>
<dbReference type="EMBL" id="DS654839">
    <property type="protein sequence ID" value="EEC02743.1"/>
    <property type="molecule type" value="Genomic_DNA"/>
</dbReference>
<dbReference type="Proteomes" id="UP000001555">
    <property type="component" value="Unassembled WGS sequence"/>
</dbReference>
<accession>B7P821</accession>